<dbReference type="AlphaFoldDB" id="A0A2S9GU88"/>
<protein>
    <recommendedName>
        <fullName evidence="3">Acetyltransferase (GNAT) domain</fullName>
    </recommendedName>
</protein>
<sequence>MQLANYRTAVIKNLSEISAGQWEQLRTAAFNGDANPFLSYAYLSALEESGCACAATGWSTHFLTIWQGDQLHAALPMYLKSHSYGEYVFDWAWAQAFEEHNLPYYPKLLAAIPFTPVTGPRLLALNEPAMRALLNALVQHSESGLTSSCHILFTPEQQAQQLQEAGFMPRFGVQFHWTNFGYRDFSDFLAQLEAKKRKNILAERRKVRDAGIHFTVKVGQQISASDWGFFVKCYNSTYRQHGGSGYLNLDFFLRIAASMPQNLLMITAIRDRQPIAASLLFHNEQTVYGRYWGCVEYHPCLHFETAYYQPMEFCIANNIRHFDGGAQGEHKMARGFLPKTTYSVHKISHPAFADAVERFLVREQVGINSYINELHEHNPFAVRSKNTI</sequence>
<evidence type="ECO:0008006" key="3">
    <source>
        <dbReference type="Google" id="ProtNLM"/>
    </source>
</evidence>
<evidence type="ECO:0000313" key="2">
    <source>
        <dbReference type="Proteomes" id="UP000237839"/>
    </source>
</evidence>
<dbReference type="PANTHER" id="PTHR47017:SF1">
    <property type="entry name" value="ACYL-COA"/>
    <property type="match status" value="1"/>
</dbReference>
<dbReference type="SUPFAM" id="SSF55729">
    <property type="entry name" value="Acyl-CoA N-acyltransferases (Nat)"/>
    <property type="match status" value="1"/>
</dbReference>
<evidence type="ECO:0000313" key="1">
    <source>
        <dbReference type="EMBL" id="PRC91273.1"/>
    </source>
</evidence>
<reference evidence="1 2" key="1">
    <citation type="submission" date="2018-02" db="EMBL/GenBank/DDBJ databases">
        <title>Solimicrobium silvestre gen. nov., sp. nov., isolated from alpine forest soil.</title>
        <authorList>
            <person name="Margesin R."/>
            <person name="Albuquerque L."/>
            <person name="Zhang D.-C."/>
            <person name="Froufe H.J.C."/>
            <person name="Severino R."/>
            <person name="Roxo I."/>
            <person name="Egas C."/>
            <person name="Da Costa M.S."/>
        </authorList>
    </citation>
    <scope>NUCLEOTIDE SEQUENCE [LARGE SCALE GENOMIC DNA]</scope>
    <source>
        <strain evidence="1 2">S20-91</strain>
    </source>
</reference>
<comment type="caution">
    <text evidence="1">The sequence shown here is derived from an EMBL/GenBank/DDBJ whole genome shotgun (WGS) entry which is preliminary data.</text>
</comment>
<dbReference type="Pfam" id="PF04339">
    <property type="entry name" value="FemAB_like"/>
    <property type="match status" value="1"/>
</dbReference>
<proteinExistence type="predicted"/>
<name>A0A2S9GU88_9BURK</name>
<dbReference type="RefSeq" id="WP_105533793.1">
    <property type="nucleotide sequence ID" value="NZ_PUGF01000026.1"/>
</dbReference>
<dbReference type="EMBL" id="PUGF01000026">
    <property type="protein sequence ID" value="PRC91273.1"/>
    <property type="molecule type" value="Genomic_DNA"/>
</dbReference>
<dbReference type="Gene3D" id="3.40.630.30">
    <property type="match status" value="1"/>
</dbReference>
<organism evidence="1 2">
    <name type="scientific">Solimicrobium silvestre</name>
    <dbReference type="NCBI Taxonomy" id="2099400"/>
    <lineage>
        <taxon>Bacteria</taxon>
        <taxon>Pseudomonadati</taxon>
        <taxon>Pseudomonadota</taxon>
        <taxon>Betaproteobacteria</taxon>
        <taxon>Burkholderiales</taxon>
        <taxon>Oxalobacteraceae</taxon>
        <taxon>Solimicrobium</taxon>
    </lineage>
</organism>
<dbReference type="InterPro" id="IPR007434">
    <property type="entry name" value="FemAB-like"/>
</dbReference>
<dbReference type="Proteomes" id="UP000237839">
    <property type="component" value="Unassembled WGS sequence"/>
</dbReference>
<gene>
    <name evidence="1" type="ORF">S2091_4058</name>
</gene>
<keyword evidence="2" id="KW-1185">Reference proteome</keyword>
<accession>A0A2S9GU88</accession>
<dbReference type="OrthoDB" id="9776898at2"/>
<dbReference type="PANTHER" id="PTHR47017">
    <property type="entry name" value="ACYL-COA"/>
    <property type="match status" value="1"/>
</dbReference>
<dbReference type="InterPro" id="IPR016181">
    <property type="entry name" value="Acyl_CoA_acyltransferase"/>
</dbReference>